<dbReference type="GO" id="GO:0005096">
    <property type="term" value="F:GTPase activator activity"/>
    <property type="evidence" value="ECO:0007669"/>
    <property type="project" value="InterPro"/>
</dbReference>
<evidence type="ECO:0000313" key="2">
    <source>
        <dbReference type="EMBL" id="OMJ65942.1"/>
    </source>
</evidence>
<proteinExistence type="predicted"/>
<keyword evidence="3" id="KW-1185">Reference proteome</keyword>
<dbReference type="InterPro" id="IPR016024">
    <property type="entry name" value="ARM-type_fold"/>
</dbReference>
<evidence type="ECO:0000259" key="1">
    <source>
        <dbReference type="Pfam" id="PF20412"/>
    </source>
</evidence>
<dbReference type="PANTHER" id="PTHR21344:SF1">
    <property type="entry name" value="RAL GTPASE-ACTIVATING PROTEIN SUBUNIT BETA"/>
    <property type="match status" value="1"/>
</dbReference>
<name>A0A1R2AN36_9CILI</name>
<sequence length="1062" mass="122580">MFISNFTKEEFGKKSYEPYIKQRPDTNLLNTFCSNLEDKVKVTVMIVNSIYTSPPDSFSTSSHVAWAMEFLGYSFSLPIEHHEVITKAFSLYRKWILGEDPPACIKENESMYREMILGHLSLLFTERSGATNDHSRLCINALVLMKELTEYKNLSESTWKTLLKILLLISNSALTHLEGLSQHISPYLLTTLFWIWIKSSIRDYELWAELERDSALWLDHLYFVTQWDLVVYVLTKKVASLLYDKYSPEVLIEFLSYEESESQAMKSSWTLKINISAEKAIFLWHKFLTLMLNNTKAKIPGDMRVYKTLSESIKKIIDVFLGICDERNSENKDFNTNKDTKDVENLVESLNKSINSYYDGKSRLPIPSADSILEIFGEWLFFNSTVKDSDGFVGSAVAMGSLCNVICKAQGPINQAYLERFYRAIQECCLGPASQNVIFIYAIKESQNLFSLDHRGVRLLAFDDNFLKLLSRHALDPKNAPLKVVCCAILCNIVGLNHRLGNPQTTAIIKTTLMAMIKPISEIVFKKIIWILAVLTMNENEADTTEIVIFLINLLSEINYIAQKDIYGSLLECLYSLPYLIKKITKPAEIIEKLCWHLSKIAGRNVNDTNAVHLFVLVSWFCRFPECFDSNILQKIAYEVLCGELNSKSCKKSAEFTLEYLKNALLSNFSYKHLRIESGIINFPNNARLIKHFFYKPHNIISIYESSIQEGPDSDIFCILRNCIGKYVWSSRIIYNKKEEPVLGLSLPIHQCQVMENTQDHNIDLPDDEQYDKLSKIFYQQSEILKNHSMNYHENYVDYIKAGYCRSYENKSYRVLLSQFGLFHDEILQNLAVVEGDVTKYINELDQIFNKSQLVVPIIYLENSESRIFVNDDGYSERFEKFLNNLGIVLTDKHADIEIFSKIRSSIKDFKKVIYSSDNFNEVLFISPCISENINETLDYDDSLIVWNERANDRNSRKIPSIIKAKCFDKKKIILLMPFGVDIVNVKRFGESIEGPLLDEINITIDMLPELLMRTLVNNSSNFKMRVKSMEKRIEILTRMTGEIMATDELSMKREVLTQSFL</sequence>
<evidence type="ECO:0000313" key="3">
    <source>
        <dbReference type="Proteomes" id="UP000187209"/>
    </source>
</evidence>
<dbReference type="PANTHER" id="PTHR21344">
    <property type="entry name" value="RAL GTPASE-ACTIVATING PROTEIN SUBUNIT BETA"/>
    <property type="match status" value="1"/>
</dbReference>
<dbReference type="EMBL" id="MPUH01001878">
    <property type="protein sequence ID" value="OMJ65942.1"/>
    <property type="molecule type" value="Genomic_DNA"/>
</dbReference>
<gene>
    <name evidence="2" type="ORF">SteCoe_37390</name>
</gene>
<dbReference type="AlphaFoldDB" id="A0A1R2AN36"/>
<dbReference type="OrthoDB" id="1749473at2759"/>
<dbReference type="Proteomes" id="UP000187209">
    <property type="component" value="Unassembled WGS sequence"/>
</dbReference>
<protein>
    <recommendedName>
        <fullName evidence="1">Ral GTPase-activating protein subunit alpha/beta N-terminal domain-containing protein</fullName>
    </recommendedName>
</protein>
<organism evidence="2 3">
    <name type="scientific">Stentor coeruleus</name>
    <dbReference type="NCBI Taxonomy" id="5963"/>
    <lineage>
        <taxon>Eukaryota</taxon>
        <taxon>Sar</taxon>
        <taxon>Alveolata</taxon>
        <taxon>Ciliophora</taxon>
        <taxon>Postciliodesmatophora</taxon>
        <taxon>Heterotrichea</taxon>
        <taxon>Heterotrichida</taxon>
        <taxon>Stentoridae</taxon>
        <taxon>Stentor</taxon>
    </lineage>
</organism>
<dbReference type="SUPFAM" id="SSF48371">
    <property type="entry name" value="ARM repeat"/>
    <property type="match status" value="1"/>
</dbReference>
<accession>A0A1R2AN36</accession>
<feature type="domain" description="Ral GTPase-activating protein subunit alpha/beta N-terminal" evidence="1">
    <location>
        <begin position="131"/>
        <end position="244"/>
    </location>
</feature>
<dbReference type="InterPro" id="IPR046859">
    <property type="entry name" value="RGPA/RALGAPB_N"/>
</dbReference>
<dbReference type="InterPro" id="IPR039930">
    <property type="entry name" value="RALGAPB"/>
</dbReference>
<dbReference type="Pfam" id="PF20412">
    <property type="entry name" value="RALGAPB_N"/>
    <property type="match status" value="1"/>
</dbReference>
<comment type="caution">
    <text evidence="2">The sequence shown here is derived from an EMBL/GenBank/DDBJ whole genome shotgun (WGS) entry which is preliminary data.</text>
</comment>
<reference evidence="2 3" key="1">
    <citation type="submission" date="2016-11" db="EMBL/GenBank/DDBJ databases">
        <title>The macronuclear genome of Stentor coeruleus: a giant cell with tiny introns.</title>
        <authorList>
            <person name="Slabodnick M."/>
            <person name="Ruby J.G."/>
            <person name="Reiff S.B."/>
            <person name="Swart E.C."/>
            <person name="Gosai S."/>
            <person name="Prabakaran S."/>
            <person name="Witkowska E."/>
            <person name="Larue G.E."/>
            <person name="Fisher S."/>
            <person name="Freeman R.M."/>
            <person name="Gunawardena J."/>
            <person name="Chu W."/>
            <person name="Stover N.A."/>
            <person name="Gregory B.D."/>
            <person name="Nowacki M."/>
            <person name="Derisi J."/>
            <person name="Roy S.W."/>
            <person name="Marshall W.F."/>
            <person name="Sood P."/>
        </authorList>
    </citation>
    <scope>NUCLEOTIDE SEQUENCE [LARGE SCALE GENOMIC DNA]</scope>
    <source>
        <strain evidence="2">WM001</strain>
    </source>
</reference>